<evidence type="ECO:0000256" key="9">
    <source>
        <dbReference type="ARBA" id="ARBA00022723"/>
    </source>
</evidence>
<dbReference type="Gene3D" id="2.80.10.50">
    <property type="match status" value="2"/>
</dbReference>
<keyword evidence="14 18" id="KW-0472">Membrane</keyword>
<comment type="pathway">
    <text evidence="3 18">Protein modification; protein glycosylation.</text>
</comment>
<evidence type="ECO:0000256" key="2">
    <source>
        <dbReference type="ARBA" id="ARBA00004323"/>
    </source>
</evidence>
<keyword evidence="17 18" id="KW-0464">Manganese</keyword>
<reference evidence="20 21" key="1">
    <citation type="submission" date="2019-01" db="EMBL/GenBank/DDBJ databases">
        <title>Genome Assembly of Collichthys lucidus.</title>
        <authorList>
            <person name="Cai M."/>
            <person name="Xiao S."/>
        </authorList>
    </citation>
    <scope>NUCLEOTIDE SEQUENCE [LARGE SCALE GENOMIC DNA]</scope>
    <source>
        <strain evidence="20">JT15FE1705JMU</strain>
        <tissue evidence="20">Muscle</tissue>
    </source>
</reference>
<dbReference type="AlphaFoldDB" id="A0A4U5U378"/>
<keyword evidence="9" id="KW-0479">Metal-binding</keyword>
<dbReference type="Pfam" id="PF00652">
    <property type="entry name" value="Ricin_B_lectin"/>
    <property type="match status" value="1"/>
</dbReference>
<evidence type="ECO:0000256" key="10">
    <source>
        <dbReference type="ARBA" id="ARBA00022734"/>
    </source>
</evidence>
<dbReference type="SUPFAM" id="SSF50370">
    <property type="entry name" value="Ricin B-like lectins"/>
    <property type="match status" value="2"/>
</dbReference>
<dbReference type="Proteomes" id="UP000298787">
    <property type="component" value="Chromosome 2"/>
</dbReference>
<protein>
    <recommendedName>
        <fullName evidence="5 18">Polypeptide N-acetylgalactosaminyltransferase</fullName>
        <ecNumber evidence="18">2.4.1.-</ecNumber>
    </recommendedName>
    <alternativeName>
        <fullName evidence="18">Protein-UDP acetylgalactosaminyltransferase</fullName>
    </alternativeName>
</protein>
<evidence type="ECO:0000256" key="5">
    <source>
        <dbReference type="ARBA" id="ARBA00012644"/>
    </source>
</evidence>
<comment type="similarity">
    <text evidence="4 18">Belongs to the glycosyltransferase 2 family. GalNAc-T subfamily.</text>
</comment>
<evidence type="ECO:0000256" key="4">
    <source>
        <dbReference type="ARBA" id="ARBA00005680"/>
    </source>
</evidence>
<dbReference type="Gene3D" id="3.90.550.10">
    <property type="entry name" value="Spore Coat Polysaccharide Biosynthesis Protein SpsA, Chain A"/>
    <property type="match status" value="1"/>
</dbReference>
<evidence type="ECO:0000256" key="11">
    <source>
        <dbReference type="ARBA" id="ARBA00022968"/>
    </source>
</evidence>
<dbReference type="SUPFAM" id="SSF53448">
    <property type="entry name" value="Nucleotide-diphospho-sugar transferases"/>
    <property type="match status" value="1"/>
</dbReference>
<dbReference type="PROSITE" id="PS50231">
    <property type="entry name" value="RICIN_B_LECTIN"/>
    <property type="match status" value="1"/>
</dbReference>
<dbReference type="EC" id="2.4.1.-" evidence="18"/>
<dbReference type="InterPro" id="IPR035992">
    <property type="entry name" value="Ricin_B-like_lectins"/>
</dbReference>
<evidence type="ECO:0000256" key="12">
    <source>
        <dbReference type="ARBA" id="ARBA00022989"/>
    </source>
</evidence>
<evidence type="ECO:0000256" key="1">
    <source>
        <dbReference type="ARBA" id="ARBA00001936"/>
    </source>
</evidence>
<comment type="subcellular location">
    <subcellularLocation>
        <location evidence="2 18">Golgi apparatus membrane</location>
        <topology evidence="2 18">Single-pass type II membrane protein</topology>
    </subcellularLocation>
</comment>
<keyword evidence="12 18" id="KW-1133">Transmembrane helix</keyword>
<dbReference type="InterPro" id="IPR000772">
    <property type="entry name" value="Ricin_B_lectin"/>
</dbReference>
<evidence type="ECO:0000259" key="19">
    <source>
        <dbReference type="SMART" id="SM00458"/>
    </source>
</evidence>
<dbReference type="FunFam" id="2.80.10.50:FF:000014">
    <property type="entry name" value="Polypeptide N-acetylgalactosaminyltransferase"/>
    <property type="match status" value="1"/>
</dbReference>
<keyword evidence="10 18" id="KW-0430">Lectin</keyword>
<dbReference type="GO" id="GO:0000139">
    <property type="term" value="C:Golgi membrane"/>
    <property type="evidence" value="ECO:0007669"/>
    <property type="project" value="UniProtKB-SubCell"/>
</dbReference>
<keyword evidence="16" id="KW-0325">Glycoprotein</keyword>
<keyword evidence="8 18" id="KW-0812">Transmembrane</keyword>
<evidence type="ECO:0000256" key="6">
    <source>
        <dbReference type="ARBA" id="ARBA00022676"/>
    </source>
</evidence>
<evidence type="ECO:0000256" key="17">
    <source>
        <dbReference type="ARBA" id="ARBA00023211"/>
    </source>
</evidence>
<keyword evidence="11" id="KW-0735">Signal-anchor</keyword>
<dbReference type="GO" id="GO:0004653">
    <property type="term" value="F:polypeptide N-acetylgalactosaminyltransferase activity"/>
    <property type="evidence" value="ECO:0007669"/>
    <property type="project" value="TreeGrafter"/>
</dbReference>
<proteinExistence type="inferred from homology"/>
<dbReference type="InterPro" id="IPR001173">
    <property type="entry name" value="Glyco_trans_2-like"/>
</dbReference>
<dbReference type="PANTHER" id="PTHR11675">
    <property type="entry name" value="N-ACETYLGALACTOSAMINYLTRANSFERASE"/>
    <property type="match status" value="1"/>
</dbReference>
<dbReference type="STRING" id="240159.A0A4U5U378"/>
<dbReference type="FunFam" id="3.90.550.10:FF:000005">
    <property type="entry name" value="Polypeptide N-acetylgalactosaminyltransferase"/>
    <property type="match status" value="1"/>
</dbReference>
<dbReference type="EMBL" id="CM014079">
    <property type="protein sequence ID" value="TKS67295.1"/>
    <property type="molecule type" value="Genomic_DNA"/>
</dbReference>
<evidence type="ECO:0000313" key="20">
    <source>
        <dbReference type="EMBL" id="TKS67295.1"/>
    </source>
</evidence>
<gene>
    <name evidence="20" type="ORF">D9C73_001382</name>
</gene>
<evidence type="ECO:0000256" key="13">
    <source>
        <dbReference type="ARBA" id="ARBA00023034"/>
    </source>
</evidence>
<dbReference type="PANTHER" id="PTHR11675:SF47">
    <property type="entry name" value="POLYPEPTIDE N-ACETYLGALACTOSAMINYLTRANSFERASE 13"/>
    <property type="match status" value="1"/>
</dbReference>
<evidence type="ECO:0000256" key="8">
    <source>
        <dbReference type="ARBA" id="ARBA00022692"/>
    </source>
</evidence>
<dbReference type="GO" id="GO:0006493">
    <property type="term" value="P:protein O-linked glycosylation"/>
    <property type="evidence" value="ECO:0007669"/>
    <property type="project" value="TreeGrafter"/>
</dbReference>
<dbReference type="UniPathway" id="UPA00378"/>
<keyword evidence="15 18" id="KW-1015">Disulfide bond</keyword>
<evidence type="ECO:0000313" key="21">
    <source>
        <dbReference type="Proteomes" id="UP000298787"/>
    </source>
</evidence>
<dbReference type="Pfam" id="PF00535">
    <property type="entry name" value="Glycos_transf_2"/>
    <property type="match status" value="1"/>
</dbReference>
<dbReference type="SMART" id="SM00458">
    <property type="entry name" value="RICIN"/>
    <property type="match status" value="1"/>
</dbReference>
<evidence type="ECO:0000256" key="3">
    <source>
        <dbReference type="ARBA" id="ARBA00004922"/>
    </source>
</evidence>
<keyword evidence="21" id="KW-1185">Reference proteome</keyword>
<feature type="domain" description="Ricin B lectin" evidence="19">
    <location>
        <begin position="425"/>
        <end position="549"/>
    </location>
</feature>
<evidence type="ECO:0000256" key="7">
    <source>
        <dbReference type="ARBA" id="ARBA00022679"/>
    </source>
</evidence>
<evidence type="ECO:0000256" key="18">
    <source>
        <dbReference type="RuleBase" id="RU361242"/>
    </source>
</evidence>
<dbReference type="InterPro" id="IPR029044">
    <property type="entry name" value="Nucleotide-diphossugar_trans"/>
</dbReference>
<evidence type="ECO:0000256" key="15">
    <source>
        <dbReference type="ARBA" id="ARBA00023157"/>
    </source>
</evidence>
<name>A0A4U5U378_COLLU</name>
<comment type="cofactor">
    <cofactor evidence="1 18">
        <name>Mn(2+)</name>
        <dbReference type="ChEBI" id="CHEBI:29035"/>
    </cofactor>
</comment>
<dbReference type="InterPro" id="IPR045885">
    <property type="entry name" value="GalNAc-T"/>
</dbReference>
<organism evidence="20 21">
    <name type="scientific">Collichthys lucidus</name>
    <name type="common">Big head croaker</name>
    <name type="synonym">Sciaena lucida</name>
    <dbReference type="NCBI Taxonomy" id="240159"/>
    <lineage>
        <taxon>Eukaryota</taxon>
        <taxon>Metazoa</taxon>
        <taxon>Chordata</taxon>
        <taxon>Craniata</taxon>
        <taxon>Vertebrata</taxon>
        <taxon>Euteleostomi</taxon>
        <taxon>Actinopterygii</taxon>
        <taxon>Neopterygii</taxon>
        <taxon>Teleostei</taxon>
        <taxon>Neoteleostei</taxon>
        <taxon>Acanthomorphata</taxon>
        <taxon>Eupercaria</taxon>
        <taxon>Sciaenidae</taxon>
        <taxon>Collichthys</taxon>
    </lineage>
</organism>
<sequence>MMRRFVYCKVVLTTSLVWVLVDVFLLLYFSECNKCDDRKDRSLLPALRAAISRSHEGPGEMGKAVNIPKDDQEKMKELFKINQFNLMASDMIALNRSLPDVSCKTKVYPDDLPNTSIVIVFHNEAWSTLLRTVHSVINRSPRHLLVEILLVDDASERDFLKKKLENYVRTLEVPVRILRMEQRSGLIRARLRGAAATKGQVITFLDAHCECTVGWLEPLLARIKEDRTAVVCPIIDVISDETFEYMAGSDMTYGGFNWKLNFRWYPVPQREMDRRKGDRTLPVRTPTMAGGLFSIDKTYFEEIGSYDPGMDIWGGENLEMSFRIWQCGGVLEIVTCSHVGHVFRKATPYSFPGGTGQVINKNNRRLAEVWMDDFKEFFYIISPGVMRVDYGDVSSRKALREALQCKPFSWYLENVYPDSQIPRRYYSLGEIRNVETNQCVDNMGRKENEKVGFFNCHGMGGNQVFTYTADKEIRTDDLCLDVSRLNGPVVMLKCHHMKGNQMFEYDAEKHTFLHIITQSCLTISRLEDGTYGPTVEYCNNSPLQAWTLHNYTRQERLTLLHVNSNQCLDMPSEEDKMVPTLRDCNNSRSQQWLLRNMTLSV</sequence>
<dbReference type="GO" id="GO:0046872">
    <property type="term" value="F:metal ion binding"/>
    <property type="evidence" value="ECO:0007669"/>
    <property type="project" value="UniProtKB-KW"/>
</dbReference>
<keyword evidence="6 18" id="KW-0328">Glycosyltransferase</keyword>
<feature type="transmembrane region" description="Helical" evidence="18">
    <location>
        <begin position="7"/>
        <end position="29"/>
    </location>
</feature>
<keyword evidence="13 18" id="KW-0333">Golgi apparatus</keyword>
<dbReference type="CDD" id="cd02510">
    <property type="entry name" value="pp-GalNAc-T"/>
    <property type="match status" value="1"/>
</dbReference>
<keyword evidence="7 18" id="KW-0808">Transferase</keyword>
<dbReference type="GO" id="GO:0030246">
    <property type="term" value="F:carbohydrate binding"/>
    <property type="evidence" value="ECO:0007669"/>
    <property type="project" value="UniProtKB-KW"/>
</dbReference>
<accession>A0A4U5U378</accession>
<evidence type="ECO:0000256" key="14">
    <source>
        <dbReference type="ARBA" id="ARBA00023136"/>
    </source>
</evidence>
<evidence type="ECO:0000256" key="16">
    <source>
        <dbReference type="ARBA" id="ARBA00023180"/>
    </source>
</evidence>